<sequence>VHKNTLNTPLLCLEFSDVTDPSDSLSSGRSSQPSANLMQVINPQTLHYHLQSMGDQYCLSDEVVQWAQTLLDELLLMFILINLNSWIPPVGQTAAPTPTESTYTFTQIF</sequence>
<accession>A0ACC0ELS7</accession>
<organism evidence="1 2">
    <name type="scientific">Puccinia striiformis f. sp. tritici</name>
    <dbReference type="NCBI Taxonomy" id="168172"/>
    <lineage>
        <taxon>Eukaryota</taxon>
        <taxon>Fungi</taxon>
        <taxon>Dikarya</taxon>
        <taxon>Basidiomycota</taxon>
        <taxon>Pucciniomycotina</taxon>
        <taxon>Pucciniomycetes</taxon>
        <taxon>Pucciniales</taxon>
        <taxon>Pucciniaceae</taxon>
        <taxon>Puccinia</taxon>
    </lineage>
</organism>
<evidence type="ECO:0000313" key="1">
    <source>
        <dbReference type="EMBL" id="KAI7954876.1"/>
    </source>
</evidence>
<dbReference type="EMBL" id="CM045869">
    <property type="protein sequence ID" value="KAI7954876.1"/>
    <property type="molecule type" value="Genomic_DNA"/>
</dbReference>
<name>A0ACC0ELS7_9BASI</name>
<dbReference type="Proteomes" id="UP001060170">
    <property type="component" value="Chromosome 5"/>
</dbReference>
<reference evidence="2" key="1">
    <citation type="journal article" date="2018" name="BMC Genomics">
        <title>Genomic insights into host adaptation between the wheat stripe rust pathogen (Puccinia striiformis f. sp. tritici) and the barley stripe rust pathogen (Puccinia striiformis f. sp. hordei).</title>
        <authorList>
            <person name="Xia C."/>
            <person name="Wang M."/>
            <person name="Yin C."/>
            <person name="Cornejo O.E."/>
            <person name="Hulbert S.H."/>
            <person name="Chen X."/>
        </authorList>
    </citation>
    <scope>NUCLEOTIDE SEQUENCE [LARGE SCALE GENOMIC DNA]</scope>
    <source>
        <strain evidence="2">93-210</strain>
    </source>
</reference>
<evidence type="ECO:0000313" key="2">
    <source>
        <dbReference type="Proteomes" id="UP001060170"/>
    </source>
</evidence>
<feature type="non-terminal residue" evidence="1">
    <location>
        <position position="1"/>
    </location>
</feature>
<protein>
    <submittedName>
        <fullName evidence="1">Uncharacterized protein</fullName>
    </submittedName>
</protein>
<reference evidence="2" key="2">
    <citation type="journal article" date="2018" name="Mol. Plant Microbe Interact.">
        <title>Genome sequence resources for the wheat stripe rust pathogen (Puccinia striiformis f. sp. tritici) and the barley stripe rust pathogen (Puccinia striiformis f. sp. hordei).</title>
        <authorList>
            <person name="Xia C."/>
            <person name="Wang M."/>
            <person name="Yin C."/>
            <person name="Cornejo O.E."/>
            <person name="Hulbert S.H."/>
            <person name="Chen X."/>
        </authorList>
    </citation>
    <scope>NUCLEOTIDE SEQUENCE [LARGE SCALE GENOMIC DNA]</scope>
    <source>
        <strain evidence="2">93-210</strain>
    </source>
</reference>
<comment type="caution">
    <text evidence="1">The sequence shown here is derived from an EMBL/GenBank/DDBJ whole genome shotgun (WGS) entry which is preliminary data.</text>
</comment>
<proteinExistence type="predicted"/>
<reference evidence="1 2" key="3">
    <citation type="journal article" date="2022" name="Microbiol. Spectr.">
        <title>Folding features and dynamics of 3D genome architecture in plant fungal pathogens.</title>
        <authorList>
            <person name="Xia C."/>
        </authorList>
    </citation>
    <scope>NUCLEOTIDE SEQUENCE [LARGE SCALE GENOMIC DNA]</scope>
    <source>
        <strain evidence="1 2">93-210</strain>
    </source>
</reference>
<gene>
    <name evidence="1" type="ORF">MJO28_005276</name>
</gene>
<keyword evidence="2" id="KW-1185">Reference proteome</keyword>